<proteinExistence type="inferred from homology"/>
<feature type="signal peptide" evidence="5">
    <location>
        <begin position="1"/>
        <end position="25"/>
    </location>
</feature>
<evidence type="ECO:0000256" key="1">
    <source>
        <dbReference type="ARBA" id="ARBA00004196"/>
    </source>
</evidence>
<keyword evidence="8" id="KW-1185">Reference proteome</keyword>
<keyword evidence="3" id="KW-0813">Transport</keyword>
<dbReference type="Pfam" id="PF01497">
    <property type="entry name" value="Peripla_BP_2"/>
    <property type="match status" value="1"/>
</dbReference>
<evidence type="ECO:0000256" key="2">
    <source>
        <dbReference type="ARBA" id="ARBA00008814"/>
    </source>
</evidence>
<evidence type="ECO:0000256" key="4">
    <source>
        <dbReference type="ARBA" id="ARBA00022729"/>
    </source>
</evidence>
<dbReference type="RefSeq" id="WP_079272858.1">
    <property type="nucleotide sequence ID" value="NZ_QVIG01000001.1"/>
</dbReference>
<accession>A0A372ZRV7</accession>
<feature type="chain" id="PRO_5039121580" evidence="5">
    <location>
        <begin position="26"/>
        <end position="320"/>
    </location>
</feature>
<dbReference type="Proteomes" id="UP000263377">
    <property type="component" value="Unassembled WGS sequence"/>
</dbReference>
<dbReference type="PROSITE" id="PS50983">
    <property type="entry name" value="FE_B12_PBP"/>
    <property type="match status" value="1"/>
</dbReference>
<evidence type="ECO:0000313" key="7">
    <source>
        <dbReference type="EMBL" id="RGD58192.1"/>
    </source>
</evidence>
<comment type="subcellular location">
    <subcellularLocation>
        <location evidence="1">Cell envelope</location>
    </subcellularLocation>
</comment>
<dbReference type="GO" id="GO:1901678">
    <property type="term" value="P:iron coordination entity transport"/>
    <property type="evidence" value="ECO:0007669"/>
    <property type="project" value="UniProtKB-ARBA"/>
</dbReference>
<dbReference type="SUPFAM" id="SSF53807">
    <property type="entry name" value="Helical backbone' metal receptor"/>
    <property type="match status" value="1"/>
</dbReference>
<comment type="caution">
    <text evidence="7">The sequence shown here is derived from an EMBL/GenBank/DDBJ whole genome shotgun (WGS) entry which is preliminary data.</text>
</comment>
<keyword evidence="4 5" id="KW-0732">Signal</keyword>
<reference evidence="7 8" key="1">
    <citation type="submission" date="2018-08" db="EMBL/GenBank/DDBJ databases">
        <title>Diversity &amp; Physiological Properties of Lignin-Decomposing Actinobacteria from Soil.</title>
        <authorList>
            <person name="Roh S.G."/>
            <person name="Kim S.B."/>
        </authorList>
    </citation>
    <scope>NUCLEOTIDE SEQUENCE [LARGE SCALE GENOMIC DNA]</scope>
    <source>
        <strain evidence="7 8">MMS17-GH009</strain>
    </source>
</reference>
<evidence type="ECO:0000256" key="5">
    <source>
        <dbReference type="SAM" id="SignalP"/>
    </source>
</evidence>
<dbReference type="EMBL" id="QVIG01000001">
    <property type="protein sequence ID" value="RGD58192.1"/>
    <property type="molecule type" value="Genomic_DNA"/>
</dbReference>
<organism evidence="7 8">
    <name type="scientific">Kitasatospora xanthocidica</name>
    <dbReference type="NCBI Taxonomy" id="83382"/>
    <lineage>
        <taxon>Bacteria</taxon>
        <taxon>Bacillati</taxon>
        <taxon>Actinomycetota</taxon>
        <taxon>Actinomycetes</taxon>
        <taxon>Kitasatosporales</taxon>
        <taxon>Streptomycetaceae</taxon>
        <taxon>Kitasatospora</taxon>
    </lineage>
</organism>
<evidence type="ECO:0000259" key="6">
    <source>
        <dbReference type="PROSITE" id="PS50983"/>
    </source>
</evidence>
<dbReference type="AlphaFoldDB" id="A0A372ZRV7"/>
<dbReference type="InterPro" id="IPR051313">
    <property type="entry name" value="Bact_iron-sidero_bind"/>
</dbReference>
<dbReference type="GO" id="GO:0030288">
    <property type="term" value="C:outer membrane-bounded periplasmic space"/>
    <property type="evidence" value="ECO:0007669"/>
    <property type="project" value="TreeGrafter"/>
</dbReference>
<dbReference type="PANTHER" id="PTHR30532:SF1">
    <property type="entry name" value="IRON(3+)-HYDROXAMATE-BINDING PROTEIN FHUD"/>
    <property type="match status" value="1"/>
</dbReference>
<dbReference type="Gene3D" id="3.40.50.1980">
    <property type="entry name" value="Nitrogenase molybdenum iron protein domain"/>
    <property type="match status" value="2"/>
</dbReference>
<protein>
    <submittedName>
        <fullName evidence="7">Iron-siderophore ABC transporter substrate-binding protein</fullName>
    </submittedName>
</protein>
<sequence>MLGTRFTKTLLGAAVVGALSLGLTACGSSGSGGSAGDSGSSSTAAAKGGKRSIDTAFGAVEVPAEAKRVIALGDTSLDTALALGVTPVGTSSSRGGTTAPAYLKADSIPLVATVKEPNLEAILKATPDLILASSGIEKSQYDKLSAVAPTIVPKAGDWREVLAVYGDALGHKADLAAKLDALDKRAAKAGEGKSGSAVVMRWMPNGPIVMNTTNMPGDLLKKAGAGTMPIADGLGAQPHSDPLSLENLNKADADRVFVATLNAEGEKALETARKQEAFTRLKAVGTNQLMGVDGQVWSSSSGPIAAEKVVEDIEKAFGAK</sequence>
<gene>
    <name evidence="7" type="ORF">DR950_10685</name>
</gene>
<dbReference type="PANTHER" id="PTHR30532">
    <property type="entry name" value="IRON III DICITRATE-BINDING PERIPLASMIC PROTEIN"/>
    <property type="match status" value="1"/>
</dbReference>
<feature type="domain" description="Fe/B12 periplasmic-binding" evidence="6">
    <location>
        <begin position="68"/>
        <end position="320"/>
    </location>
</feature>
<name>A0A372ZRV7_9ACTN</name>
<comment type="similarity">
    <text evidence="2">Belongs to the bacterial solute-binding protein 8 family.</text>
</comment>
<dbReference type="PROSITE" id="PS51257">
    <property type="entry name" value="PROKAR_LIPOPROTEIN"/>
    <property type="match status" value="1"/>
</dbReference>
<dbReference type="InterPro" id="IPR002491">
    <property type="entry name" value="ABC_transptr_periplasmic_BD"/>
</dbReference>
<evidence type="ECO:0000313" key="8">
    <source>
        <dbReference type="Proteomes" id="UP000263377"/>
    </source>
</evidence>
<evidence type="ECO:0000256" key="3">
    <source>
        <dbReference type="ARBA" id="ARBA00022448"/>
    </source>
</evidence>